<dbReference type="Proteomes" id="UP000473648">
    <property type="component" value="Unassembled WGS sequence"/>
</dbReference>
<protein>
    <submittedName>
        <fullName evidence="3">Aldehyde dehydrogenase family protein</fullName>
    </submittedName>
</protein>
<evidence type="ECO:0000259" key="2">
    <source>
        <dbReference type="Pfam" id="PF00171"/>
    </source>
</evidence>
<organism evidence="3 4">
    <name type="scientific">Candidatus Pseudoramibacter fermentans</name>
    <dbReference type="NCBI Taxonomy" id="2594427"/>
    <lineage>
        <taxon>Bacteria</taxon>
        <taxon>Bacillati</taxon>
        <taxon>Bacillota</taxon>
        <taxon>Clostridia</taxon>
        <taxon>Eubacteriales</taxon>
        <taxon>Eubacteriaceae</taxon>
        <taxon>Pseudoramibacter</taxon>
    </lineage>
</organism>
<proteinExistence type="predicted"/>
<feature type="domain" description="Aldehyde dehydrogenase" evidence="2">
    <location>
        <begin position="9"/>
        <end position="395"/>
    </location>
</feature>
<evidence type="ECO:0000256" key="1">
    <source>
        <dbReference type="ARBA" id="ARBA00023002"/>
    </source>
</evidence>
<accession>A0A6L5GTS9</accession>
<sequence length="441" mass="47588">MIQRNSERKTMDAIGQIVCASGQAYTAYRQCTLKDRKRTIEAVRKGLKGAVMNLAEMACRETGMGHSVDKARKIALAVDKTPGVEDLQTEVLTNDDGIVLTELSSCGVIAAVHPCTNPIAVLINTTISALAAGNAIIHCPHPRAFHSSQTAVELINASIKEAIGIDHLVSMLPTTGHHVCEQLMNHPDVDMIVVTGSSTAVSAAFRADKKVIGAGPANPPVIVDETADLDRAASAIAESAAFDYNLMCVSEKAIVTLDCVAEPLLTAFARVGVQVLDSKDMEKVERLMFNADGDVARRYEGRPLKEILDRAGVVYHYPAKLAVGEARLNDLLVMKEVKIPIVPMVRMPDFKSALTAASQVEQNYHHTAGIHSRSIERLDEAARAMRTAIFVKNAPFISSIGFGVDVPCAFSIASQTGEGPISARHFTHRRRCVLSEAFQIK</sequence>
<comment type="caution">
    <text evidence="3">The sequence shown here is derived from an EMBL/GenBank/DDBJ whole genome shotgun (WGS) entry which is preliminary data.</text>
</comment>
<dbReference type="EMBL" id="VOGB01000005">
    <property type="protein sequence ID" value="MQM73679.1"/>
    <property type="molecule type" value="Genomic_DNA"/>
</dbReference>
<dbReference type="InterPro" id="IPR016161">
    <property type="entry name" value="Ald_DH/histidinol_DH"/>
</dbReference>
<dbReference type="AlphaFoldDB" id="A0A6L5GTS9"/>
<name>A0A6L5GTS9_9FIRM</name>
<evidence type="ECO:0000313" key="4">
    <source>
        <dbReference type="Proteomes" id="UP000473648"/>
    </source>
</evidence>
<dbReference type="InterPro" id="IPR016162">
    <property type="entry name" value="Ald_DH_N"/>
</dbReference>
<keyword evidence="4" id="KW-1185">Reference proteome</keyword>
<dbReference type="PANTHER" id="PTHR11699">
    <property type="entry name" value="ALDEHYDE DEHYDROGENASE-RELATED"/>
    <property type="match status" value="1"/>
</dbReference>
<gene>
    <name evidence="3" type="ORF">FRC53_09765</name>
</gene>
<dbReference type="InterPro" id="IPR016163">
    <property type="entry name" value="Ald_DH_C"/>
</dbReference>
<dbReference type="GO" id="GO:0016620">
    <property type="term" value="F:oxidoreductase activity, acting on the aldehyde or oxo group of donors, NAD or NADP as acceptor"/>
    <property type="evidence" value="ECO:0007669"/>
    <property type="project" value="InterPro"/>
</dbReference>
<dbReference type="Gene3D" id="3.40.605.10">
    <property type="entry name" value="Aldehyde Dehydrogenase, Chain A, domain 1"/>
    <property type="match status" value="1"/>
</dbReference>
<evidence type="ECO:0000313" key="3">
    <source>
        <dbReference type="EMBL" id="MQM73679.1"/>
    </source>
</evidence>
<keyword evidence="1" id="KW-0560">Oxidoreductase</keyword>
<dbReference type="SUPFAM" id="SSF53720">
    <property type="entry name" value="ALDH-like"/>
    <property type="match status" value="1"/>
</dbReference>
<dbReference type="Gene3D" id="3.40.309.10">
    <property type="entry name" value="Aldehyde Dehydrogenase, Chain A, domain 2"/>
    <property type="match status" value="1"/>
</dbReference>
<reference evidence="3" key="1">
    <citation type="journal article" date="2020" name="Appl. Environ. Microbiol.">
        <title>Medium-Chain Fatty Acid Synthesis by 'Candidatus Weimeria bifida' gen. nov., sp. nov., and 'Candidatus Pseudoramibacter fermentans' sp. nov.</title>
        <authorList>
            <person name="Scarborough M.J."/>
            <person name="Myers K.S."/>
            <person name="Donohue T.J."/>
            <person name="Noguera D.R."/>
        </authorList>
    </citation>
    <scope>NUCLEOTIDE SEQUENCE</scope>
    <source>
        <strain evidence="3">EUB1.1</strain>
    </source>
</reference>
<dbReference type="InterPro" id="IPR015590">
    <property type="entry name" value="Aldehyde_DH_dom"/>
</dbReference>
<dbReference type="Pfam" id="PF00171">
    <property type="entry name" value="Aldedh"/>
    <property type="match status" value="1"/>
</dbReference>
<dbReference type="NCBIfam" id="NF011927">
    <property type="entry name" value="PRK15398.1"/>
    <property type="match status" value="1"/>
</dbReference>